<keyword evidence="12" id="KW-1185">Reference proteome</keyword>
<feature type="active site" description="Proton acceptor; specific for L-alanine" evidence="7">
    <location>
        <position position="267"/>
    </location>
</feature>
<feature type="modified residue" description="N6-(pyridoxal phosphate)lysine" evidence="7 8">
    <location>
        <position position="48"/>
    </location>
</feature>
<dbReference type="SUPFAM" id="SSF51419">
    <property type="entry name" value="PLP-binding barrel"/>
    <property type="match status" value="1"/>
</dbReference>
<name>A0A9X3UIW1_9HYPH</name>
<comment type="pathway">
    <text evidence="7">Amino-acid biosynthesis; D-alanine biosynthesis; D-alanine from L-alanine: step 1/1.</text>
</comment>
<evidence type="ECO:0000256" key="5">
    <source>
        <dbReference type="ARBA" id="ARBA00022898"/>
    </source>
</evidence>
<dbReference type="AlphaFoldDB" id="A0A9X3UIW1"/>
<feature type="binding site" evidence="7 9">
    <location>
        <position position="145"/>
    </location>
    <ligand>
        <name>substrate</name>
    </ligand>
</feature>
<comment type="cofactor">
    <cofactor evidence="2 7 8">
        <name>pyridoxal 5'-phosphate</name>
        <dbReference type="ChEBI" id="CHEBI:597326"/>
    </cofactor>
</comment>
<evidence type="ECO:0000256" key="7">
    <source>
        <dbReference type="HAMAP-Rule" id="MF_01201"/>
    </source>
</evidence>
<evidence type="ECO:0000256" key="1">
    <source>
        <dbReference type="ARBA" id="ARBA00000316"/>
    </source>
</evidence>
<organism evidence="11 12">
    <name type="scientific">Hoeflea prorocentri</name>
    <dbReference type="NCBI Taxonomy" id="1922333"/>
    <lineage>
        <taxon>Bacteria</taxon>
        <taxon>Pseudomonadati</taxon>
        <taxon>Pseudomonadota</taxon>
        <taxon>Alphaproteobacteria</taxon>
        <taxon>Hyphomicrobiales</taxon>
        <taxon>Rhizobiaceae</taxon>
        <taxon>Hoeflea</taxon>
    </lineage>
</organism>
<dbReference type="InterPro" id="IPR009006">
    <property type="entry name" value="Ala_racemase/Decarboxylase_C"/>
</dbReference>
<comment type="caution">
    <text evidence="11">The sequence shown here is derived from an EMBL/GenBank/DDBJ whole genome shotgun (WGS) entry which is preliminary data.</text>
</comment>
<dbReference type="SUPFAM" id="SSF50621">
    <property type="entry name" value="Alanine racemase C-terminal domain-like"/>
    <property type="match status" value="1"/>
</dbReference>
<evidence type="ECO:0000256" key="3">
    <source>
        <dbReference type="ARBA" id="ARBA00007880"/>
    </source>
</evidence>
<comment type="catalytic activity">
    <reaction evidence="1 7">
        <text>L-alanine = D-alanine</text>
        <dbReference type="Rhea" id="RHEA:20249"/>
        <dbReference type="ChEBI" id="CHEBI:57416"/>
        <dbReference type="ChEBI" id="CHEBI:57972"/>
        <dbReference type="EC" id="5.1.1.1"/>
    </reaction>
</comment>
<dbReference type="NCBIfam" id="TIGR00492">
    <property type="entry name" value="alr"/>
    <property type="match status" value="1"/>
</dbReference>
<dbReference type="InterPro" id="IPR001608">
    <property type="entry name" value="Ala_racemase_N"/>
</dbReference>
<dbReference type="Gene3D" id="2.40.37.10">
    <property type="entry name" value="Lyase, Ornithine Decarboxylase, Chain A, domain 1"/>
    <property type="match status" value="1"/>
</dbReference>
<comment type="similarity">
    <text evidence="3 7">Belongs to the alanine racemase family.</text>
</comment>
<reference evidence="11" key="1">
    <citation type="submission" date="2022-11" db="EMBL/GenBank/DDBJ databases">
        <title>Draft genome sequence of Hoeflea poritis E7-10 and Hoeflea prorocentri PM5-8, separated from scleractinian coral Porites lutea and marine dinoflagellate.</title>
        <authorList>
            <person name="Zhang G."/>
            <person name="Wei Q."/>
            <person name="Cai L."/>
        </authorList>
    </citation>
    <scope>NUCLEOTIDE SEQUENCE</scope>
    <source>
        <strain evidence="11">PM5-8</strain>
    </source>
</reference>
<accession>A0A9X3UIW1</accession>
<dbReference type="Pfam" id="PF01168">
    <property type="entry name" value="Ala_racemase_N"/>
    <property type="match status" value="1"/>
</dbReference>
<dbReference type="EC" id="5.1.1.1" evidence="4 7"/>
<dbReference type="GO" id="GO:0005829">
    <property type="term" value="C:cytosol"/>
    <property type="evidence" value="ECO:0007669"/>
    <property type="project" value="TreeGrafter"/>
</dbReference>
<evidence type="ECO:0000256" key="6">
    <source>
        <dbReference type="ARBA" id="ARBA00023235"/>
    </source>
</evidence>
<dbReference type="GO" id="GO:0008784">
    <property type="term" value="F:alanine racemase activity"/>
    <property type="evidence" value="ECO:0007669"/>
    <property type="project" value="UniProtKB-UniRule"/>
</dbReference>
<dbReference type="CDD" id="cd00430">
    <property type="entry name" value="PLPDE_III_AR"/>
    <property type="match status" value="1"/>
</dbReference>
<dbReference type="HAMAP" id="MF_01201">
    <property type="entry name" value="Ala_racemase"/>
    <property type="match status" value="1"/>
</dbReference>
<evidence type="ECO:0000256" key="4">
    <source>
        <dbReference type="ARBA" id="ARBA00013089"/>
    </source>
</evidence>
<evidence type="ECO:0000259" key="10">
    <source>
        <dbReference type="SMART" id="SM01005"/>
    </source>
</evidence>
<dbReference type="InterPro" id="IPR029066">
    <property type="entry name" value="PLP-binding_barrel"/>
</dbReference>
<feature type="binding site" evidence="7 9">
    <location>
        <position position="326"/>
    </location>
    <ligand>
        <name>substrate</name>
    </ligand>
</feature>
<dbReference type="SMART" id="SM01005">
    <property type="entry name" value="Ala_racemase_C"/>
    <property type="match status" value="1"/>
</dbReference>
<dbReference type="GO" id="GO:0030632">
    <property type="term" value="P:D-alanine biosynthetic process"/>
    <property type="evidence" value="ECO:0007669"/>
    <property type="project" value="UniProtKB-UniRule"/>
</dbReference>
<dbReference type="InterPro" id="IPR011079">
    <property type="entry name" value="Ala_racemase_C"/>
</dbReference>
<dbReference type="PANTHER" id="PTHR30511:SF0">
    <property type="entry name" value="ALANINE RACEMASE, CATABOLIC-RELATED"/>
    <property type="match status" value="1"/>
</dbReference>
<dbReference type="GO" id="GO:0030170">
    <property type="term" value="F:pyridoxal phosphate binding"/>
    <property type="evidence" value="ECO:0007669"/>
    <property type="project" value="UniProtKB-UniRule"/>
</dbReference>
<evidence type="ECO:0000256" key="9">
    <source>
        <dbReference type="PIRSR" id="PIRSR600821-52"/>
    </source>
</evidence>
<keyword evidence="5 7" id="KW-0663">Pyridoxal phosphate</keyword>
<gene>
    <name evidence="11" type="primary">alr</name>
    <name evidence="11" type="ORF">OQ273_11585</name>
</gene>
<dbReference type="PRINTS" id="PR00992">
    <property type="entry name" value="ALARACEMASE"/>
</dbReference>
<dbReference type="InterPro" id="IPR020622">
    <property type="entry name" value="Ala_racemase_pyridoxalP-BS"/>
</dbReference>
<dbReference type="PROSITE" id="PS00395">
    <property type="entry name" value="ALANINE_RACEMASE"/>
    <property type="match status" value="1"/>
</dbReference>
<dbReference type="Pfam" id="PF00842">
    <property type="entry name" value="Ala_racemase_C"/>
    <property type="match status" value="1"/>
</dbReference>
<dbReference type="Proteomes" id="UP001151234">
    <property type="component" value="Unassembled WGS sequence"/>
</dbReference>
<keyword evidence="6 7" id="KW-0413">Isomerase</keyword>
<dbReference type="Gene3D" id="3.20.20.10">
    <property type="entry name" value="Alanine racemase"/>
    <property type="match status" value="1"/>
</dbReference>
<sequence length="389" mass="41728">MNERHNDKDHDIDEGYGARLTIDLQALADNWRVMRDRSHPARCAAVIKADGYGIGAPEVATTLYAAGCRDFFVATAREGAIIRVYAPQARIFVMNCILPGIEETCRAAELVPVLASMEHVAIWTNACIANGDHPCALQVDTGMNRLGITSEEALSIAGDVTRPAGFSPVLLMSHLACGDTPDHPLNHHQLEAFRAAVGAFDGVEASLSNSAGVLLGPEYRFDLTRPGIMLFGGSVGDGVNTITRPVVTAEARIITIRHAKRGETVSYGATVTLERDSRIAICSIGYADGYPRSLSGSGVPLRNAVRDGAHAFAAGQRLPLLGRVTMDMTAFDITDLPDNTLRAGDFVELFGKNVALDDVARAGGTIGYELLTSLGQRYRRHCLPAENED</sequence>
<evidence type="ECO:0000313" key="11">
    <source>
        <dbReference type="EMBL" id="MDA5399216.1"/>
    </source>
</evidence>
<feature type="active site" description="Proton acceptor; specific for D-alanine" evidence="7">
    <location>
        <position position="48"/>
    </location>
</feature>
<dbReference type="InterPro" id="IPR000821">
    <property type="entry name" value="Ala_racemase"/>
</dbReference>
<comment type="function">
    <text evidence="7">Catalyzes the interconversion of L-alanine and D-alanine. May also act on other amino acids.</text>
</comment>
<dbReference type="PANTHER" id="PTHR30511">
    <property type="entry name" value="ALANINE RACEMASE"/>
    <property type="match status" value="1"/>
</dbReference>
<evidence type="ECO:0000313" key="12">
    <source>
        <dbReference type="Proteomes" id="UP001151234"/>
    </source>
</evidence>
<proteinExistence type="inferred from homology"/>
<feature type="domain" description="Alanine racemase C-terminal" evidence="10">
    <location>
        <begin position="246"/>
        <end position="383"/>
    </location>
</feature>
<dbReference type="EMBL" id="JAPJZI010000001">
    <property type="protein sequence ID" value="MDA5399216.1"/>
    <property type="molecule type" value="Genomic_DNA"/>
</dbReference>
<evidence type="ECO:0000256" key="8">
    <source>
        <dbReference type="PIRSR" id="PIRSR600821-50"/>
    </source>
</evidence>
<evidence type="ECO:0000256" key="2">
    <source>
        <dbReference type="ARBA" id="ARBA00001933"/>
    </source>
</evidence>
<protein>
    <recommendedName>
        <fullName evidence="4 7">Alanine racemase</fullName>
        <ecNumber evidence="4 7">5.1.1.1</ecNumber>
    </recommendedName>
</protein>